<reference evidence="1 2" key="1">
    <citation type="submission" date="2019-02" db="EMBL/GenBank/DDBJ databases">
        <title>Kribbella capetownensis sp. nov. and Kribbella speibonae sp. nov., isolated from soil.</title>
        <authorList>
            <person name="Curtis S.M."/>
            <person name="Norton I."/>
            <person name="Everest G.J."/>
            <person name="Meyers P.R."/>
        </authorList>
    </citation>
    <scope>NUCLEOTIDE SEQUENCE [LARGE SCALE GENOMIC DNA]</scope>
    <source>
        <strain evidence="1 2">NRRL B-24813</strain>
    </source>
</reference>
<sequence length="83" mass="9121">MSVTEARTVLAAWLAQHSVAPDTWTPEALQGWHTSHAEEWIVFTSPGNANRLFLVADSNVFSFAPSELSLAKAVRAAREEGQR</sequence>
<dbReference type="OrthoDB" id="9868991at2"/>
<dbReference type="Proteomes" id="UP000291144">
    <property type="component" value="Unassembled WGS sequence"/>
</dbReference>
<dbReference type="EMBL" id="SJKB01000010">
    <property type="protein sequence ID" value="TCC57527.1"/>
    <property type="molecule type" value="Genomic_DNA"/>
</dbReference>
<dbReference type="AlphaFoldDB" id="A0A4R0KDH3"/>
<evidence type="ECO:0000313" key="2">
    <source>
        <dbReference type="Proteomes" id="UP000291144"/>
    </source>
</evidence>
<evidence type="ECO:0008006" key="3">
    <source>
        <dbReference type="Google" id="ProtNLM"/>
    </source>
</evidence>
<protein>
    <recommendedName>
        <fullName evidence="3">Immunity protein 35 domain-containing protein</fullName>
    </recommendedName>
</protein>
<comment type="caution">
    <text evidence="1">The sequence shown here is derived from an EMBL/GenBank/DDBJ whole genome shotgun (WGS) entry which is preliminary data.</text>
</comment>
<gene>
    <name evidence="1" type="ORF">E0H73_29565</name>
</gene>
<proteinExistence type="predicted"/>
<organism evidence="1 2">
    <name type="scientific">Kribbella pittospori</name>
    <dbReference type="NCBI Taxonomy" id="722689"/>
    <lineage>
        <taxon>Bacteria</taxon>
        <taxon>Bacillati</taxon>
        <taxon>Actinomycetota</taxon>
        <taxon>Actinomycetes</taxon>
        <taxon>Propionibacteriales</taxon>
        <taxon>Kribbellaceae</taxon>
        <taxon>Kribbella</taxon>
    </lineage>
</organism>
<keyword evidence="2" id="KW-1185">Reference proteome</keyword>
<dbReference type="RefSeq" id="WP_131361876.1">
    <property type="nucleotide sequence ID" value="NZ_SJKB01000010.1"/>
</dbReference>
<name>A0A4R0KDH3_9ACTN</name>
<evidence type="ECO:0000313" key="1">
    <source>
        <dbReference type="EMBL" id="TCC57527.1"/>
    </source>
</evidence>
<accession>A0A4R0KDH3</accession>